<accession>A0A914BYI3</accession>
<protein>
    <submittedName>
        <fullName evidence="3">Uncharacterized protein</fullName>
    </submittedName>
</protein>
<dbReference type="AlphaFoldDB" id="A0A914BYI3"/>
<feature type="transmembrane region" description="Helical" evidence="1">
    <location>
        <begin position="21"/>
        <end position="42"/>
    </location>
</feature>
<keyword evidence="2" id="KW-1185">Reference proteome</keyword>
<organism evidence="2 3">
    <name type="scientific">Acrobeloides nanus</name>
    <dbReference type="NCBI Taxonomy" id="290746"/>
    <lineage>
        <taxon>Eukaryota</taxon>
        <taxon>Metazoa</taxon>
        <taxon>Ecdysozoa</taxon>
        <taxon>Nematoda</taxon>
        <taxon>Chromadorea</taxon>
        <taxon>Rhabditida</taxon>
        <taxon>Tylenchina</taxon>
        <taxon>Cephalobomorpha</taxon>
        <taxon>Cephaloboidea</taxon>
        <taxon>Cephalobidae</taxon>
        <taxon>Acrobeloides</taxon>
    </lineage>
</organism>
<dbReference type="Proteomes" id="UP000887540">
    <property type="component" value="Unplaced"/>
</dbReference>
<sequence>MARKTYELDKRTAGKNRFMRCFISLIVGIAIGAVLTVLFLYFTGFQVNKKSEINLEALRLIHKRIKGVSAEMDDTANYTHVQSKKFEK</sequence>
<evidence type="ECO:0000313" key="2">
    <source>
        <dbReference type="Proteomes" id="UP000887540"/>
    </source>
</evidence>
<evidence type="ECO:0000313" key="3">
    <source>
        <dbReference type="WBParaSite" id="ACRNAN_Path_1299.g5087.t1"/>
    </source>
</evidence>
<keyword evidence="1" id="KW-1133">Transmembrane helix</keyword>
<dbReference type="WBParaSite" id="ACRNAN_Path_1299.g5087.t1">
    <property type="protein sequence ID" value="ACRNAN_Path_1299.g5087.t1"/>
    <property type="gene ID" value="ACRNAN_Path_1299.g5087"/>
</dbReference>
<keyword evidence="1" id="KW-0812">Transmembrane</keyword>
<name>A0A914BYI3_9BILA</name>
<proteinExistence type="predicted"/>
<evidence type="ECO:0000256" key="1">
    <source>
        <dbReference type="SAM" id="Phobius"/>
    </source>
</evidence>
<keyword evidence="1" id="KW-0472">Membrane</keyword>
<reference evidence="3" key="1">
    <citation type="submission" date="2022-11" db="UniProtKB">
        <authorList>
            <consortium name="WormBaseParasite"/>
        </authorList>
    </citation>
    <scope>IDENTIFICATION</scope>
</reference>